<dbReference type="Proteomes" id="UP001501102">
    <property type="component" value="Unassembled WGS sequence"/>
</dbReference>
<gene>
    <name evidence="2" type="ORF">GCM10020221_15610</name>
</gene>
<evidence type="ECO:0000256" key="1">
    <source>
        <dbReference type="SAM" id="MobiDB-lite"/>
    </source>
</evidence>
<sequence>MHSTLAVDDIAGWIQSVSSRTLLSRRDWKEVAYTASGYIHYQRGRSQAPHGSVRRLERRNGEHLPRFGHADPKTPFTAEYKVPAPPGRQLAVRSRIAAGNFAGSGSDGLFVRWKDAE</sequence>
<feature type="region of interest" description="Disordered" evidence="1">
    <location>
        <begin position="44"/>
        <end position="83"/>
    </location>
</feature>
<accession>A0ABP6J3Y9</accession>
<reference evidence="3" key="1">
    <citation type="journal article" date="2019" name="Int. J. Syst. Evol. Microbiol.">
        <title>The Global Catalogue of Microorganisms (GCM) 10K type strain sequencing project: providing services to taxonomists for standard genome sequencing and annotation.</title>
        <authorList>
            <consortium name="The Broad Institute Genomics Platform"/>
            <consortium name="The Broad Institute Genome Sequencing Center for Infectious Disease"/>
            <person name="Wu L."/>
            <person name="Ma J."/>
        </authorList>
    </citation>
    <scope>NUCLEOTIDE SEQUENCE [LARGE SCALE GENOMIC DNA]</scope>
    <source>
        <strain evidence="3">JCM 4087</strain>
    </source>
</reference>
<protein>
    <submittedName>
        <fullName evidence="2">Uncharacterized protein</fullName>
    </submittedName>
</protein>
<evidence type="ECO:0000313" key="3">
    <source>
        <dbReference type="Proteomes" id="UP001501102"/>
    </source>
</evidence>
<name>A0ABP6J3Y9_STRTU</name>
<proteinExistence type="predicted"/>
<evidence type="ECO:0000313" key="2">
    <source>
        <dbReference type="EMBL" id="GAA2920273.1"/>
    </source>
</evidence>
<keyword evidence="3" id="KW-1185">Reference proteome</keyword>
<feature type="compositionally biased region" description="Basic and acidic residues" evidence="1">
    <location>
        <begin position="54"/>
        <end position="72"/>
    </location>
</feature>
<organism evidence="2 3">
    <name type="scientific">Streptomyces thioluteus</name>
    <dbReference type="NCBI Taxonomy" id="66431"/>
    <lineage>
        <taxon>Bacteria</taxon>
        <taxon>Bacillati</taxon>
        <taxon>Actinomycetota</taxon>
        <taxon>Actinomycetes</taxon>
        <taxon>Kitasatosporales</taxon>
        <taxon>Streptomycetaceae</taxon>
        <taxon>Streptomyces</taxon>
    </lineage>
</organism>
<comment type="caution">
    <text evidence="2">The sequence shown here is derived from an EMBL/GenBank/DDBJ whole genome shotgun (WGS) entry which is preliminary data.</text>
</comment>
<dbReference type="EMBL" id="BAAAXZ010000059">
    <property type="protein sequence ID" value="GAA2920273.1"/>
    <property type="molecule type" value="Genomic_DNA"/>
</dbReference>